<feature type="region of interest" description="Disordered" evidence="9">
    <location>
        <begin position="647"/>
        <end position="717"/>
    </location>
</feature>
<protein>
    <recommendedName>
        <fullName evidence="11">SMP-LTD domain-containing protein</fullName>
    </recommendedName>
</protein>
<feature type="compositionally biased region" description="Polar residues" evidence="9">
    <location>
        <begin position="664"/>
        <end position="673"/>
    </location>
</feature>
<evidence type="ECO:0000256" key="5">
    <source>
        <dbReference type="ARBA" id="ARBA00022989"/>
    </source>
</evidence>
<keyword evidence="3 10" id="KW-0812">Transmembrane</keyword>
<gene>
    <name evidence="12" type="ORF">ACO22_05220</name>
</gene>
<dbReference type="InterPro" id="IPR031468">
    <property type="entry name" value="SMP_LBD"/>
</dbReference>
<comment type="caution">
    <text evidence="12">The sequence shown here is derived from an EMBL/GenBank/DDBJ whole genome shotgun (WGS) entry which is preliminary data.</text>
</comment>
<name>A0A1D2JB27_PARBR</name>
<dbReference type="VEuPathDB" id="FungiDB:PADG_06122"/>
<dbReference type="GO" id="GO:0032865">
    <property type="term" value="C:ERMES complex"/>
    <property type="evidence" value="ECO:0007669"/>
    <property type="project" value="TreeGrafter"/>
</dbReference>
<feature type="compositionally biased region" description="Polar residues" evidence="9">
    <location>
        <begin position="855"/>
        <end position="868"/>
    </location>
</feature>
<dbReference type="PANTHER" id="PTHR13466:SF19">
    <property type="entry name" value="NUCLEUS-VACUOLE JUNCTION PROTEIN 2"/>
    <property type="match status" value="1"/>
</dbReference>
<feature type="compositionally biased region" description="Pro residues" evidence="9">
    <location>
        <begin position="788"/>
        <end position="798"/>
    </location>
</feature>
<evidence type="ECO:0000256" key="10">
    <source>
        <dbReference type="SAM" id="Phobius"/>
    </source>
</evidence>
<feature type="region of interest" description="Disordered" evidence="9">
    <location>
        <begin position="610"/>
        <end position="633"/>
    </location>
</feature>
<keyword evidence="8 10" id="KW-0472">Membrane</keyword>
<evidence type="ECO:0000256" key="6">
    <source>
        <dbReference type="ARBA" id="ARBA00023055"/>
    </source>
</evidence>
<evidence type="ECO:0000256" key="4">
    <source>
        <dbReference type="ARBA" id="ARBA00022824"/>
    </source>
</evidence>
<keyword evidence="4" id="KW-0256">Endoplasmic reticulum</keyword>
<reference evidence="12 13" key="1">
    <citation type="submission" date="2016-06" db="EMBL/GenBank/DDBJ databases">
        <authorList>
            <person name="Kjaerup R.B."/>
            <person name="Dalgaard T.S."/>
            <person name="Juul-Madsen H.R."/>
        </authorList>
    </citation>
    <scope>NUCLEOTIDE SEQUENCE [LARGE SCALE GENOMIC DNA]</scope>
    <source>
        <strain evidence="12 13">Pb300</strain>
    </source>
</reference>
<evidence type="ECO:0000256" key="7">
    <source>
        <dbReference type="ARBA" id="ARBA00023121"/>
    </source>
</evidence>
<dbReference type="EMBL" id="LZYO01000225">
    <property type="protein sequence ID" value="ODH25604.1"/>
    <property type="molecule type" value="Genomic_DNA"/>
</dbReference>
<keyword evidence="2" id="KW-0813">Transport</keyword>
<evidence type="ECO:0000256" key="1">
    <source>
        <dbReference type="ARBA" id="ARBA00004586"/>
    </source>
</evidence>
<evidence type="ECO:0000313" key="13">
    <source>
        <dbReference type="Proteomes" id="UP000242814"/>
    </source>
</evidence>
<dbReference type="CDD" id="cd21675">
    <property type="entry name" value="SMP_TEX2"/>
    <property type="match status" value="1"/>
</dbReference>
<dbReference type="GO" id="GO:0015914">
    <property type="term" value="P:phospholipid transport"/>
    <property type="evidence" value="ECO:0007669"/>
    <property type="project" value="TreeGrafter"/>
</dbReference>
<evidence type="ECO:0000256" key="9">
    <source>
        <dbReference type="SAM" id="MobiDB-lite"/>
    </source>
</evidence>
<dbReference type="Pfam" id="PF15413">
    <property type="entry name" value="PH_11"/>
    <property type="match status" value="1"/>
</dbReference>
<dbReference type="AlphaFoldDB" id="A0A1D2JB27"/>
<dbReference type="GO" id="GO:0008289">
    <property type="term" value="F:lipid binding"/>
    <property type="evidence" value="ECO:0007669"/>
    <property type="project" value="UniProtKB-KW"/>
</dbReference>
<sequence length="932" mass="102555">MDSFSGYLLVYVLGGVTFIPLVLSLVALHAYLTLPRSLNHAQKAEDIKVDVLRRPTDDQFSLKSGTDVLAEKFQRAHESDVAAGYFAVCREYVPGGVNGRPPERTTPVGDVVAAESPSVYQSMYRSIFDRKQASTIDPAKGNGRNTRKARNVFFVVLRHGHLMLYDDAEQIEVRYVISLAHHDVSIYGGGERIPEGELWIKRNAICLTRKPGSISNALESRSSTLPFYLFSENLSEKEDFYFAIMNNLEKIPESPDCPPTPQHYDVKHIITLVKHIHSSEEQLQTRWINALMGRLFLAMYKTPVLEDFMRKKITKKISRVKKPNFITKISLQKIDAGEGAPLITNPRLRDLTVDGDCCVEMDINYSGNFRLEVAATARIELGTRFKPREVDLVLAVVLKGLKGRGLLRFKPPPSNRLWLSFESMPHMVMAIEPIVSSRQITYGVILRAIESRIREVVAETLVQPFWDDIPFLDTEHETYRGGIWHHPPKLQPKTVIPDETEEHQEIPEQLVSPLHFDGPSSKNDAMPESPSSTLIGRRGSKSIPSHLGDISYSTSTSVERPNRLDPPRAIRSQTFSPVANPVVTADTANVDHTAWDSKLEERDATATMIEISNRSQQGSPSRTPVGSPPKEASILHKTPAHKDTIPADEAKNAHAPPRTPSIRDGSSPTMQSKPDSRRSSNLSLRSETAILSKAPGSPLPADTPNPKGPEKQTLGHIGPIGSAAAAARKWGLNVLGRGGESSSKRDNKLTIPVHPIGRGRPLPPPGTPLPPPDKFGFMSNTMPKPIRKPLPPPLLPARPPKDRQPAHKPPLPARPSPSIKGNQEHTSDELLIIEAPLGSEPSTPITDMSPVKSEAVNSNDIGHNSVSTEHGDSDSNREALVPDNNSDSSSQLPEVVLQQASAVSAEENTDSDAVPESTPPEHTRDNSLLMQS</sequence>
<dbReference type="Proteomes" id="UP000242814">
    <property type="component" value="Unassembled WGS sequence"/>
</dbReference>
<evidence type="ECO:0000256" key="2">
    <source>
        <dbReference type="ARBA" id="ARBA00022448"/>
    </source>
</evidence>
<feature type="region of interest" description="Disordered" evidence="9">
    <location>
        <begin position="510"/>
        <end position="577"/>
    </location>
</feature>
<evidence type="ECO:0000259" key="11">
    <source>
        <dbReference type="PROSITE" id="PS51847"/>
    </source>
</evidence>
<dbReference type="PANTHER" id="PTHR13466">
    <property type="entry name" value="TEX2 PROTEIN-RELATED"/>
    <property type="match status" value="1"/>
</dbReference>
<dbReference type="PROSITE" id="PS51847">
    <property type="entry name" value="SMP"/>
    <property type="match status" value="1"/>
</dbReference>
<accession>A0A1D2JB27</accession>
<feature type="region of interest" description="Disordered" evidence="9">
    <location>
        <begin position="736"/>
        <end position="932"/>
    </location>
</feature>
<feature type="compositionally biased region" description="Polar residues" evidence="9">
    <location>
        <begin position="883"/>
        <end position="902"/>
    </location>
</feature>
<feature type="compositionally biased region" description="Pro residues" evidence="9">
    <location>
        <begin position="761"/>
        <end position="773"/>
    </location>
</feature>
<proteinExistence type="predicted"/>
<keyword evidence="5 10" id="KW-1133">Transmembrane helix</keyword>
<feature type="domain" description="SMP-LTD" evidence="11">
    <location>
        <begin position="279"/>
        <end position="472"/>
    </location>
</feature>
<dbReference type="VEuPathDB" id="FungiDB:PABG_05782"/>
<organism evidence="12 13">
    <name type="scientific">Paracoccidioides brasiliensis</name>
    <dbReference type="NCBI Taxonomy" id="121759"/>
    <lineage>
        <taxon>Eukaryota</taxon>
        <taxon>Fungi</taxon>
        <taxon>Dikarya</taxon>
        <taxon>Ascomycota</taxon>
        <taxon>Pezizomycotina</taxon>
        <taxon>Eurotiomycetes</taxon>
        <taxon>Eurotiomycetidae</taxon>
        <taxon>Onygenales</taxon>
        <taxon>Ajellomycetaceae</taxon>
        <taxon>Paracoccidioides</taxon>
    </lineage>
</organism>
<evidence type="ECO:0000256" key="3">
    <source>
        <dbReference type="ARBA" id="ARBA00022692"/>
    </source>
</evidence>
<keyword evidence="7" id="KW-0446">Lipid-binding</keyword>
<dbReference type="GO" id="GO:0005789">
    <property type="term" value="C:endoplasmic reticulum membrane"/>
    <property type="evidence" value="ECO:0007669"/>
    <property type="project" value="UniProtKB-SubCell"/>
</dbReference>
<evidence type="ECO:0000313" key="12">
    <source>
        <dbReference type="EMBL" id="ODH25604.1"/>
    </source>
</evidence>
<dbReference type="GO" id="GO:1990456">
    <property type="term" value="P:mitochondrion-endoplasmic reticulum membrane tethering"/>
    <property type="evidence" value="ECO:0007669"/>
    <property type="project" value="TreeGrafter"/>
</dbReference>
<keyword evidence="6" id="KW-0445">Lipid transport</keyword>
<feature type="compositionally biased region" description="Pro residues" evidence="9">
    <location>
        <begin position="697"/>
        <end position="707"/>
    </location>
</feature>
<feature type="compositionally biased region" description="Polar residues" evidence="9">
    <location>
        <begin position="610"/>
        <end position="624"/>
    </location>
</feature>
<feature type="transmembrane region" description="Helical" evidence="10">
    <location>
        <begin position="7"/>
        <end position="32"/>
    </location>
</feature>
<evidence type="ECO:0000256" key="8">
    <source>
        <dbReference type="ARBA" id="ARBA00023136"/>
    </source>
</evidence>
<comment type="subcellular location">
    <subcellularLocation>
        <location evidence="1">Endoplasmic reticulum membrane</location>
    </subcellularLocation>
</comment>